<evidence type="ECO:0000313" key="1">
    <source>
        <dbReference type="EMBL" id="OQE25087.1"/>
    </source>
</evidence>
<dbReference type="AlphaFoldDB" id="A0A1V6TFE2"/>
<proteinExistence type="predicted"/>
<dbReference type="Pfam" id="PF20174">
    <property type="entry name" value="DUF6540"/>
    <property type="match status" value="1"/>
</dbReference>
<reference evidence="2" key="1">
    <citation type="journal article" date="2017" name="Nat. Microbiol.">
        <title>Global analysis of biosynthetic gene clusters reveals vast potential of secondary metabolite production in Penicillium species.</title>
        <authorList>
            <person name="Nielsen J.C."/>
            <person name="Grijseels S."/>
            <person name="Prigent S."/>
            <person name="Ji B."/>
            <person name="Dainat J."/>
            <person name="Nielsen K.F."/>
            <person name="Frisvad J.C."/>
            <person name="Workman M."/>
            <person name="Nielsen J."/>
        </authorList>
    </citation>
    <scope>NUCLEOTIDE SEQUENCE [LARGE SCALE GENOMIC DNA]</scope>
    <source>
        <strain evidence="2">IBT 24891</strain>
    </source>
</reference>
<dbReference type="EMBL" id="MLKD01000006">
    <property type="protein sequence ID" value="OQE25087.1"/>
    <property type="molecule type" value="Genomic_DNA"/>
</dbReference>
<dbReference type="InterPro" id="IPR046670">
    <property type="entry name" value="DUF6540"/>
</dbReference>
<keyword evidence="2" id="KW-1185">Reference proteome</keyword>
<evidence type="ECO:0000313" key="2">
    <source>
        <dbReference type="Proteomes" id="UP000191285"/>
    </source>
</evidence>
<dbReference type="Proteomes" id="UP000191285">
    <property type="component" value="Unassembled WGS sequence"/>
</dbReference>
<organism evidence="1 2">
    <name type="scientific">Penicillium steckii</name>
    <dbReference type="NCBI Taxonomy" id="303698"/>
    <lineage>
        <taxon>Eukaryota</taxon>
        <taxon>Fungi</taxon>
        <taxon>Dikarya</taxon>
        <taxon>Ascomycota</taxon>
        <taxon>Pezizomycotina</taxon>
        <taxon>Eurotiomycetes</taxon>
        <taxon>Eurotiomycetidae</taxon>
        <taxon>Eurotiales</taxon>
        <taxon>Aspergillaceae</taxon>
        <taxon>Penicillium</taxon>
    </lineage>
</organism>
<gene>
    <name evidence="1" type="ORF">PENSTE_c006G04304</name>
</gene>
<sequence length="178" mass="19733">MGPTSLASQPPRVAPNGPVGAFMVELLVFNGSPFKDHWGYWVRSHANPDVGVELHATGDVRNGFAFEIKRSYDLKKNGNQPTTRLPLQWVDGRYFDEEAMLNNGVEKFDNVPVCDFEKSASQVEVPGPSLNSASNAVAPGRRITMRDCQTWIVESADQLVKDNIFNQDVAAYLHTIVQ</sequence>
<dbReference type="STRING" id="303698.A0A1V6TFE2"/>
<accession>A0A1V6TFE2</accession>
<protein>
    <submittedName>
        <fullName evidence="1">Uncharacterized protein</fullName>
    </submittedName>
</protein>
<comment type="caution">
    <text evidence="1">The sequence shown here is derived from an EMBL/GenBank/DDBJ whole genome shotgun (WGS) entry which is preliminary data.</text>
</comment>
<dbReference type="OrthoDB" id="2999773at2759"/>
<name>A0A1V6TFE2_9EURO</name>